<dbReference type="SUPFAM" id="SSF56112">
    <property type="entry name" value="Protein kinase-like (PK-like)"/>
    <property type="match status" value="1"/>
</dbReference>
<comment type="caution">
    <text evidence="1">The sequence shown here is derived from an EMBL/GenBank/DDBJ whole genome shotgun (WGS) entry which is preliminary data.</text>
</comment>
<sequence>MLSYADISGANIAFTATQLVHLSEEDLFNVIGSPQSTELARVDGKPLCPSLLKQLVQKAIWDDWTDEDEEDIRLLDWGEAFLHGAEPAKLAQPGDLRVPEIIFTTRFDRRVDLWRAGCTYSGDEAVLVAQMINFVEELPTEWQTAWQAIQDSSGSSGRRFPTGGATKSKLDRRFYEMVGEPELLPLLPIIQGLMRFLPSKRISGAEAVSLL</sequence>
<proteinExistence type="predicted"/>
<dbReference type="EMBL" id="LFRF01000007">
    <property type="protein sequence ID" value="KND91969.1"/>
    <property type="molecule type" value="Genomic_DNA"/>
</dbReference>
<accession>A0A0L0ND90</accession>
<evidence type="ECO:0008006" key="3">
    <source>
        <dbReference type="Google" id="ProtNLM"/>
    </source>
</evidence>
<evidence type="ECO:0000313" key="1">
    <source>
        <dbReference type="EMBL" id="KND91969.1"/>
    </source>
</evidence>
<dbReference type="OrthoDB" id="5979581at2759"/>
<reference evidence="1 2" key="1">
    <citation type="journal article" date="2015" name="BMC Genomics">
        <title>The genome of the truffle-parasite Tolypocladium ophioglossoides and the evolution of antifungal peptaibiotics.</title>
        <authorList>
            <person name="Quandt C.A."/>
            <person name="Bushley K.E."/>
            <person name="Spatafora J.W."/>
        </authorList>
    </citation>
    <scope>NUCLEOTIDE SEQUENCE [LARGE SCALE GENOMIC DNA]</scope>
    <source>
        <strain evidence="1 2">CBS 100239</strain>
    </source>
</reference>
<evidence type="ECO:0000313" key="2">
    <source>
        <dbReference type="Proteomes" id="UP000036947"/>
    </source>
</evidence>
<dbReference type="Gene3D" id="1.10.510.10">
    <property type="entry name" value="Transferase(Phosphotransferase) domain 1"/>
    <property type="match status" value="1"/>
</dbReference>
<keyword evidence="2" id="KW-1185">Reference proteome</keyword>
<protein>
    <recommendedName>
        <fullName evidence="3">Protein kinase domain-containing protein</fullName>
    </recommendedName>
</protein>
<name>A0A0L0ND90_TOLOC</name>
<dbReference type="Proteomes" id="UP000036947">
    <property type="component" value="Unassembled WGS sequence"/>
</dbReference>
<dbReference type="InterPro" id="IPR011009">
    <property type="entry name" value="Kinase-like_dom_sf"/>
</dbReference>
<dbReference type="AlphaFoldDB" id="A0A0L0ND90"/>
<gene>
    <name evidence="1" type="ORF">TOPH_03284</name>
</gene>
<organism evidence="1 2">
    <name type="scientific">Tolypocladium ophioglossoides (strain CBS 100239)</name>
    <name type="common">Snaketongue truffleclub</name>
    <name type="synonym">Elaphocordyceps ophioglossoides</name>
    <dbReference type="NCBI Taxonomy" id="1163406"/>
    <lineage>
        <taxon>Eukaryota</taxon>
        <taxon>Fungi</taxon>
        <taxon>Dikarya</taxon>
        <taxon>Ascomycota</taxon>
        <taxon>Pezizomycotina</taxon>
        <taxon>Sordariomycetes</taxon>
        <taxon>Hypocreomycetidae</taxon>
        <taxon>Hypocreales</taxon>
        <taxon>Ophiocordycipitaceae</taxon>
        <taxon>Tolypocladium</taxon>
    </lineage>
</organism>
<dbReference type="STRING" id="1163406.A0A0L0ND90"/>